<keyword evidence="7 11" id="KW-0805">Transcription regulation</keyword>
<evidence type="ECO:0000256" key="12">
    <source>
        <dbReference type="SAM" id="MobiDB-lite"/>
    </source>
</evidence>
<protein>
    <recommendedName>
        <fullName evidence="11">Transcriptional regulator WhiB</fullName>
    </recommendedName>
</protein>
<evidence type="ECO:0000259" key="13">
    <source>
        <dbReference type="PROSITE" id="PS51674"/>
    </source>
</evidence>
<dbReference type="Pfam" id="PF02467">
    <property type="entry name" value="Whib"/>
    <property type="match status" value="1"/>
</dbReference>
<keyword evidence="15" id="KW-1185">Reference proteome</keyword>
<dbReference type="Proteomes" id="UP001500403">
    <property type="component" value="Unassembled WGS sequence"/>
</dbReference>
<name>A0ABP6JGN9_9ACTN</name>
<feature type="region of interest" description="Disordered" evidence="12">
    <location>
        <begin position="87"/>
        <end position="107"/>
    </location>
</feature>
<evidence type="ECO:0000256" key="9">
    <source>
        <dbReference type="ARBA" id="ARBA00023157"/>
    </source>
</evidence>
<reference evidence="15" key="1">
    <citation type="journal article" date="2019" name="Int. J. Syst. Evol. Microbiol.">
        <title>The Global Catalogue of Microorganisms (GCM) 10K type strain sequencing project: providing services to taxonomists for standard genome sequencing and annotation.</title>
        <authorList>
            <consortium name="The Broad Institute Genomics Platform"/>
            <consortium name="The Broad Institute Genome Sequencing Center for Infectious Disease"/>
            <person name="Wu L."/>
            <person name="Ma J."/>
        </authorList>
    </citation>
    <scope>NUCLEOTIDE SEQUENCE [LARGE SCALE GENOMIC DNA]</scope>
    <source>
        <strain evidence="15">JCM 9088</strain>
    </source>
</reference>
<evidence type="ECO:0000313" key="14">
    <source>
        <dbReference type="EMBL" id="GAA2932783.1"/>
    </source>
</evidence>
<dbReference type="InterPro" id="IPR034768">
    <property type="entry name" value="4FE4S_WBL"/>
</dbReference>
<accession>A0ABP6JGN9</accession>
<comment type="subcellular location">
    <subcellularLocation>
        <location evidence="1 11">Cytoplasm</location>
    </subcellularLocation>
</comment>
<keyword evidence="10 11" id="KW-0804">Transcription</keyword>
<feature type="binding site" evidence="11">
    <location>
        <position position="39"/>
    </location>
    <ligand>
        <name>[4Fe-4S] cluster</name>
        <dbReference type="ChEBI" id="CHEBI:49883"/>
    </ligand>
</feature>
<evidence type="ECO:0000256" key="2">
    <source>
        <dbReference type="ARBA" id="ARBA00006597"/>
    </source>
</evidence>
<feature type="binding site" evidence="11">
    <location>
        <position position="14"/>
    </location>
    <ligand>
        <name>[4Fe-4S] cluster</name>
        <dbReference type="ChEBI" id="CHEBI:49883"/>
    </ligand>
</feature>
<proteinExistence type="inferred from homology"/>
<feature type="binding site" evidence="11">
    <location>
        <position position="45"/>
    </location>
    <ligand>
        <name>[4Fe-4S] cluster</name>
        <dbReference type="ChEBI" id="CHEBI:49883"/>
    </ligand>
</feature>
<evidence type="ECO:0000256" key="4">
    <source>
        <dbReference type="ARBA" id="ARBA00022723"/>
    </source>
</evidence>
<comment type="cofactor">
    <cofactor evidence="11">
        <name>[4Fe-4S] cluster</name>
        <dbReference type="ChEBI" id="CHEBI:49883"/>
    </cofactor>
    <text evidence="11">Binds 1 [4Fe-4S] cluster per subunit. Following nitrosylation of the [4Fe-4S] cluster binds 1 [4Fe-8(NO)] cluster per subunit.</text>
</comment>
<evidence type="ECO:0000256" key="3">
    <source>
        <dbReference type="ARBA" id="ARBA00022485"/>
    </source>
</evidence>
<evidence type="ECO:0000256" key="11">
    <source>
        <dbReference type="HAMAP-Rule" id="MF_01479"/>
    </source>
</evidence>
<evidence type="ECO:0000256" key="6">
    <source>
        <dbReference type="ARBA" id="ARBA00023014"/>
    </source>
</evidence>
<keyword evidence="8 11" id="KW-0238">DNA-binding</keyword>
<dbReference type="InterPro" id="IPR003482">
    <property type="entry name" value="Whib"/>
</dbReference>
<keyword evidence="9 11" id="KW-1015">Disulfide bond</keyword>
<dbReference type="PROSITE" id="PS51674">
    <property type="entry name" value="4FE4S_WBL"/>
    <property type="match status" value="1"/>
</dbReference>
<gene>
    <name evidence="14" type="primary">wblA_2</name>
    <name evidence="11" type="synonym">whiB</name>
    <name evidence="14" type="ORF">GCM10010446_16940</name>
</gene>
<evidence type="ECO:0000256" key="8">
    <source>
        <dbReference type="ARBA" id="ARBA00023125"/>
    </source>
</evidence>
<dbReference type="PANTHER" id="PTHR38839:SF7">
    <property type="entry name" value="TRANSCRIPTIONAL REGULATOR WHIB4"/>
    <property type="match status" value="1"/>
</dbReference>
<dbReference type="PANTHER" id="PTHR38839">
    <property type="entry name" value="TRANSCRIPTIONAL REGULATOR WHID-RELATED"/>
    <property type="match status" value="1"/>
</dbReference>
<keyword evidence="3 11" id="KW-0004">4Fe-4S</keyword>
<evidence type="ECO:0000256" key="5">
    <source>
        <dbReference type="ARBA" id="ARBA00023004"/>
    </source>
</evidence>
<keyword evidence="11" id="KW-0963">Cytoplasm</keyword>
<comment type="PTM">
    <text evidence="11">Upon Fe-S cluster removal intramolecular disulfide bonds are formed.</text>
</comment>
<comment type="PTM">
    <text evidence="11">The Fe-S cluster can be nitrosylated by nitric oxide (NO).</text>
</comment>
<comment type="caution">
    <text evidence="14">The sequence shown here is derived from an EMBL/GenBank/DDBJ whole genome shotgun (WGS) entry which is preliminary data.</text>
</comment>
<evidence type="ECO:0000313" key="15">
    <source>
        <dbReference type="Proteomes" id="UP001500403"/>
    </source>
</evidence>
<comment type="function">
    <text evidence="11">Acts as a transcriptional regulator. Probably redox-responsive. The apo- but not holo-form probably binds DNA.</text>
</comment>
<keyword evidence="4 11" id="KW-0479">Metal-binding</keyword>
<keyword evidence="5 11" id="KW-0408">Iron</keyword>
<keyword evidence="6 11" id="KW-0411">Iron-sulfur</keyword>
<feature type="binding site" evidence="11">
    <location>
        <position position="36"/>
    </location>
    <ligand>
        <name>[4Fe-4S] cluster</name>
        <dbReference type="ChEBI" id="CHEBI:49883"/>
    </ligand>
</feature>
<evidence type="ECO:0000256" key="1">
    <source>
        <dbReference type="ARBA" id="ARBA00004496"/>
    </source>
</evidence>
<feature type="domain" description="4Fe-4S Wbl-type" evidence="13">
    <location>
        <begin position="13"/>
        <end position="69"/>
    </location>
</feature>
<dbReference type="EMBL" id="BAAAUD010000017">
    <property type="protein sequence ID" value="GAA2932783.1"/>
    <property type="molecule type" value="Genomic_DNA"/>
</dbReference>
<evidence type="ECO:0000256" key="7">
    <source>
        <dbReference type="ARBA" id="ARBA00023015"/>
    </source>
</evidence>
<dbReference type="RefSeq" id="WP_344493019.1">
    <property type="nucleotide sequence ID" value="NZ_BAAAUD010000017.1"/>
</dbReference>
<evidence type="ECO:0000256" key="10">
    <source>
        <dbReference type="ARBA" id="ARBA00023163"/>
    </source>
</evidence>
<organism evidence="14 15">
    <name type="scientific">Streptomyces enissocaesilis</name>
    <dbReference type="NCBI Taxonomy" id="332589"/>
    <lineage>
        <taxon>Bacteria</taxon>
        <taxon>Bacillati</taxon>
        <taxon>Actinomycetota</taxon>
        <taxon>Actinomycetes</taxon>
        <taxon>Kitasatosporales</taxon>
        <taxon>Streptomycetaceae</taxon>
        <taxon>Streptomyces</taxon>
        <taxon>Streptomyces rochei group</taxon>
    </lineage>
</organism>
<comment type="similarity">
    <text evidence="2 11">Belongs to the WhiB family.</text>
</comment>
<dbReference type="HAMAP" id="MF_01479">
    <property type="entry name" value="WhiB"/>
    <property type="match status" value="1"/>
</dbReference>
<sequence>MVGDDQDWSEHAACRTADPDELFVEGAAQNKAKAICTGCPVRTECLAHALDLRIEHGIWGGMTERERRALLRRRPLVTSWRRLLEAARSEHEQTAGAEDGQAWGSTG</sequence>